<accession>A0A1V6MWI5</accession>
<feature type="region of interest" description="Disordered" evidence="1">
    <location>
        <begin position="25"/>
        <end position="136"/>
    </location>
</feature>
<evidence type="ECO:0000313" key="4">
    <source>
        <dbReference type="EMBL" id="OQD56828.1"/>
    </source>
</evidence>
<keyword evidence="2" id="KW-1133">Transmembrane helix</keyword>
<feature type="chain" id="PRO_5013206707" description="Gram-positive cocci surface proteins LPxTG domain-containing protein" evidence="3">
    <location>
        <begin position="27"/>
        <end position="160"/>
    </location>
</feature>
<dbReference type="STRING" id="114686.BM536_007700"/>
<reference evidence="5" key="1">
    <citation type="submission" date="2016-11" db="EMBL/GenBank/DDBJ databases">
        <authorList>
            <person name="Schniete J.K."/>
            <person name="Salih T."/>
            <person name="Algora Gallardo L."/>
            <person name="Martinez Fernandez S."/>
            <person name="Herron P.R."/>
        </authorList>
    </citation>
    <scope>NUCLEOTIDE SEQUENCE [LARGE SCALE GENOMIC DNA]</scope>
    <source>
        <strain evidence="5">DSM 41896</strain>
    </source>
</reference>
<dbReference type="PROSITE" id="PS51318">
    <property type="entry name" value="TAT"/>
    <property type="match status" value="1"/>
</dbReference>
<gene>
    <name evidence="4" type="ORF">BM536_007700</name>
</gene>
<keyword evidence="2" id="KW-0472">Membrane</keyword>
<dbReference type="AlphaFoldDB" id="A0A1V6MWI5"/>
<keyword evidence="3" id="KW-0732">Signal</keyword>
<dbReference type="RefSeq" id="WP_094102733.1">
    <property type="nucleotide sequence ID" value="NZ_MPOH02000008.1"/>
</dbReference>
<sequence>MRSARTLLAAATVTAALAIAAPVAYASSAGDSGKDDHSYSSDHEYKKDEDKDAGGEHDKPKGGVHTGGGLFATVGGDDWDEKDEYKKDHEYKDEDKKDEYKKDEDKDAGAEHDKPKGGVHTGGGGLAPSGSPAAAGGLALLAGLGAGAYVLRRRIAGGAA</sequence>
<keyword evidence="2" id="KW-0812">Transmembrane</keyword>
<evidence type="ECO:0000256" key="3">
    <source>
        <dbReference type="SAM" id="SignalP"/>
    </source>
</evidence>
<feature type="transmembrane region" description="Helical" evidence="2">
    <location>
        <begin position="133"/>
        <end position="151"/>
    </location>
</feature>
<organism evidence="4 5">
    <name type="scientific">Streptomyces phaeoluteigriseus</name>
    <dbReference type="NCBI Taxonomy" id="114686"/>
    <lineage>
        <taxon>Bacteria</taxon>
        <taxon>Bacillati</taxon>
        <taxon>Actinomycetota</taxon>
        <taxon>Actinomycetes</taxon>
        <taxon>Kitasatosporales</taxon>
        <taxon>Streptomycetaceae</taxon>
        <taxon>Streptomyces</taxon>
        <taxon>Streptomyces aurantiacus group</taxon>
    </lineage>
</organism>
<feature type="compositionally biased region" description="Basic and acidic residues" evidence="1">
    <location>
        <begin position="83"/>
        <end position="116"/>
    </location>
</feature>
<evidence type="ECO:0008006" key="6">
    <source>
        <dbReference type="Google" id="ProtNLM"/>
    </source>
</evidence>
<dbReference type="InterPro" id="IPR006311">
    <property type="entry name" value="TAT_signal"/>
</dbReference>
<dbReference type="EMBL" id="MPOH02000008">
    <property type="protein sequence ID" value="OQD56828.1"/>
    <property type="molecule type" value="Genomic_DNA"/>
</dbReference>
<reference evidence="4 5" key="2">
    <citation type="submission" date="2017-02" db="EMBL/GenBank/DDBJ databases">
        <title>Draft genome sequence of Streptomyces phaeoluteigriseus type strain DSM41896.</title>
        <authorList>
            <person name="Salih T.S."/>
            <person name="Algora Gallardo L."/>
            <person name="Melo Santos T."/>
            <person name="Filgueira Martinez S."/>
            <person name="Herron P.R."/>
        </authorList>
    </citation>
    <scope>NUCLEOTIDE SEQUENCE [LARGE SCALE GENOMIC DNA]</scope>
    <source>
        <strain evidence="4 5">DSM 41896</strain>
    </source>
</reference>
<evidence type="ECO:0000313" key="5">
    <source>
        <dbReference type="Proteomes" id="UP000184286"/>
    </source>
</evidence>
<protein>
    <recommendedName>
        <fullName evidence="6">Gram-positive cocci surface proteins LPxTG domain-containing protein</fullName>
    </recommendedName>
</protein>
<feature type="signal peptide" evidence="3">
    <location>
        <begin position="1"/>
        <end position="26"/>
    </location>
</feature>
<evidence type="ECO:0000256" key="2">
    <source>
        <dbReference type="SAM" id="Phobius"/>
    </source>
</evidence>
<feature type="compositionally biased region" description="Basic and acidic residues" evidence="1">
    <location>
        <begin position="32"/>
        <end position="61"/>
    </location>
</feature>
<dbReference type="Proteomes" id="UP000184286">
    <property type="component" value="Unassembled WGS sequence"/>
</dbReference>
<name>A0A1V6MWI5_9ACTN</name>
<evidence type="ECO:0000256" key="1">
    <source>
        <dbReference type="SAM" id="MobiDB-lite"/>
    </source>
</evidence>
<dbReference type="OrthoDB" id="10008296at2"/>
<proteinExistence type="predicted"/>
<comment type="caution">
    <text evidence="4">The sequence shown here is derived from an EMBL/GenBank/DDBJ whole genome shotgun (WGS) entry which is preliminary data.</text>
</comment>